<sequence length="338" mass="39462">MLYNAISGEEYEKISSCENTKEMWDMLEVIDEGTNKVKETRINLLVRDYDLFQMKDRESVEIMFSRFRKILGDLKLFGRPIKSGEHVRKFLRSLPTIWQPKVIALECQYLDKMSYNELRDDLIAFDKTHLDRNFQKKKSFGAWSDEEESDHEEITNMCFMTINEDSSEDSGELGLLANEGTSEVRLPTCPICQELQEFIDIAFADIEKVLNELRKIQREKKDWALKLEEQCKKNRKWKWYLDSACSKHMTGDKQLFKTVTQLDGGIVTFGDKSKGNVIGVGRVPLGSTCDVDEVYPVDELSYNLLSIRQLYDNDYEFHFKKHDWFIEDESGKVILCGN</sequence>
<dbReference type="RefSeq" id="XP_075091602.1">
    <property type="nucleotide sequence ID" value="XM_075235501.1"/>
</dbReference>
<evidence type="ECO:0000313" key="2">
    <source>
        <dbReference type="RefSeq" id="XP_075091602.1"/>
    </source>
</evidence>
<evidence type="ECO:0000313" key="1">
    <source>
        <dbReference type="Proteomes" id="UP000790787"/>
    </source>
</evidence>
<keyword evidence="1" id="KW-1185">Reference proteome</keyword>
<proteinExistence type="predicted"/>
<accession>A0AC58T2Z7</accession>
<gene>
    <name evidence="2" type="primary">LOC107830463</name>
</gene>
<protein>
    <submittedName>
        <fullName evidence="2">Uncharacterized protein LOC107830463</fullName>
    </submittedName>
</protein>
<name>A0AC58T2Z7_TOBAC</name>
<dbReference type="Proteomes" id="UP000790787">
    <property type="component" value="Chromosome 17"/>
</dbReference>
<organism evidence="1 2">
    <name type="scientific">Nicotiana tabacum</name>
    <name type="common">Common tobacco</name>
    <dbReference type="NCBI Taxonomy" id="4097"/>
    <lineage>
        <taxon>Eukaryota</taxon>
        <taxon>Viridiplantae</taxon>
        <taxon>Streptophyta</taxon>
        <taxon>Embryophyta</taxon>
        <taxon>Tracheophyta</taxon>
        <taxon>Spermatophyta</taxon>
        <taxon>Magnoliopsida</taxon>
        <taxon>eudicotyledons</taxon>
        <taxon>Gunneridae</taxon>
        <taxon>Pentapetalae</taxon>
        <taxon>asterids</taxon>
        <taxon>lamiids</taxon>
        <taxon>Solanales</taxon>
        <taxon>Solanaceae</taxon>
        <taxon>Nicotianoideae</taxon>
        <taxon>Nicotianeae</taxon>
        <taxon>Nicotiana</taxon>
    </lineage>
</organism>
<reference evidence="1" key="1">
    <citation type="journal article" date="2014" name="Nat. Commun.">
        <title>The tobacco genome sequence and its comparison with those of tomato and potato.</title>
        <authorList>
            <person name="Sierro N."/>
            <person name="Battey J.N."/>
            <person name="Ouadi S."/>
            <person name="Bakaher N."/>
            <person name="Bovet L."/>
            <person name="Willig A."/>
            <person name="Goepfert S."/>
            <person name="Peitsch M.C."/>
            <person name="Ivanov N.V."/>
        </authorList>
    </citation>
    <scope>NUCLEOTIDE SEQUENCE [LARGE SCALE GENOMIC DNA]</scope>
</reference>
<reference evidence="2" key="2">
    <citation type="submission" date="2025-08" db="UniProtKB">
        <authorList>
            <consortium name="RefSeq"/>
        </authorList>
    </citation>
    <scope>IDENTIFICATION</scope>
    <source>
        <tissue evidence="2">Leaf</tissue>
    </source>
</reference>